<comment type="caution">
    <text evidence="1">The sequence shown here is derived from an EMBL/GenBank/DDBJ whole genome shotgun (WGS) entry which is preliminary data.</text>
</comment>
<sequence>MDRMKIRIALACPLLLLACEQGRSPEKPVAPPVTETNAGHEMAVSGEGAPVAGPASTPPGLTPEAEAGVKGARNILLAFAQAIERKNYEQARALLAPADRQKWSRPAFAAIFADMGEITVAIPDGRIEGAAGSSYYTAPVTITGDDRDGRPVRIEGEAVLRRVNDVQGATPAQLRWHFEALTLDWAH</sequence>
<evidence type="ECO:0000313" key="1">
    <source>
        <dbReference type="EMBL" id="MBY8825286.1"/>
    </source>
</evidence>
<evidence type="ECO:0000313" key="2">
    <source>
        <dbReference type="Proteomes" id="UP000706039"/>
    </source>
</evidence>
<dbReference type="EMBL" id="JAINVV010000011">
    <property type="protein sequence ID" value="MBY8825286.1"/>
    <property type="molecule type" value="Genomic_DNA"/>
</dbReference>
<reference evidence="1 2" key="1">
    <citation type="submission" date="2021-08" db="EMBL/GenBank/DDBJ databases">
        <authorList>
            <person name="Tuo L."/>
        </authorList>
    </citation>
    <scope>NUCLEOTIDE SEQUENCE [LARGE SCALE GENOMIC DNA]</scope>
    <source>
        <strain evidence="1 2">JCM 31229</strain>
    </source>
</reference>
<dbReference type="Proteomes" id="UP000706039">
    <property type="component" value="Unassembled WGS sequence"/>
</dbReference>
<protein>
    <recommendedName>
        <fullName evidence="3">DUF4440 domain-containing protein</fullName>
    </recommendedName>
</protein>
<evidence type="ECO:0008006" key="3">
    <source>
        <dbReference type="Google" id="ProtNLM"/>
    </source>
</evidence>
<dbReference type="PROSITE" id="PS51257">
    <property type="entry name" value="PROKAR_LIPOPROTEIN"/>
    <property type="match status" value="1"/>
</dbReference>
<gene>
    <name evidence="1" type="ORF">K7G82_23485</name>
</gene>
<organism evidence="1 2">
    <name type="scientific">Sphingomonas colocasiae</name>
    <dbReference type="NCBI Taxonomy" id="1848973"/>
    <lineage>
        <taxon>Bacteria</taxon>
        <taxon>Pseudomonadati</taxon>
        <taxon>Pseudomonadota</taxon>
        <taxon>Alphaproteobacteria</taxon>
        <taxon>Sphingomonadales</taxon>
        <taxon>Sphingomonadaceae</taxon>
        <taxon>Sphingomonas</taxon>
    </lineage>
</organism>
<name>A0ABS7PVW8_9SPHN</name>
<keyword evidence="2" id="KW-1185">Reference proteome</keyword>
<proteinExistence type="predicted"/>
<accession>A0ABS7PVW8</accession>